<proteinExistence type="inferred from homology"/>
<evidence type="ECO:0000259" key="6">
    <source>
        <dbReference type="Pfam" id="PF04542"/>
    </source>
</evidence>
<dbReference type="EMBL" id="JACAGK010000012">
    <property type="protein sequence ID" value="MDM1047800.1"/>
    <property type="molecule type" value="Genomic_DNA"/>
</dbReference>
<sequence>MKQFNQKSTLDSQYLEKLQLGDELGLRYFMSQYAEQLFVFAYRITKNREAAEEIVSESFCKLWFNRANASSLQAIKSFLFLITRNACYDHVGSAFRKTVDLGEELLWDKIENRSDVLTDIIYSELIEQIILELDKLPKYQAEVFRMTYLEGMDTNEICTTLGTTANNIYFARSKAMAALKLVFKKKDISLYGIIAVFSMF</sequence>
<dbReference type="Gene3D" id="1.10.10.10">
    <property type="entry name" value="Winged helix-like DNA-binding domain superfamily/Winged helix DNA-binding domain"/>
    <property type="match status" value="1"/>
</dbReference>
<dbReference type="Pfam" id="PF08281">
    <property type="entry name" value="Sigma70_r4_2"/>
    <property type="match status" value="1"/>
</dbReference>
<dbReference type="InterPro" id="IPR007627">
    <property type="entry name" value="RNA_pol_sigma70_r2"/>
</dbReference>
<dbReference type="InterPro" id="IPR014284">
    <property type="entry name" value="RNA_pol_sigma-70_dom"/>
</dbReference>
<feature type="domain" description="RNA polymerase sigma-70 region 2" evidence="6">
    <location>
        <begin position="31"/>
        <end position="91"/>
    </location>
</feature>
<evidence type="ECO:0000256" key="2">
    <source>
        <dbReference type="ARBA" id="ARBA00023015"/>
    </source>
</evidence>
<organism evidence="8 9">
    <name type="scientific">Sphingobacterium hotanense</name>
    <dbReference type="NCBI Taxonomy" id="649196"/>
    <lineage>
        <taxon>Bacteria</taxon>
        <taxon>Pseudomonadati</taxon>
        <taxon>Bacteroidota</taxon>
        <taxon>Sphingobacteriia</taxon>
        <taxon>Sphingobacteriales</taxon>
        <taxon>Sphingobacteriaceae</taxon>
        <taxon>Sphingobacterium</taxon>
    </lineage>
</organism>
<dbReference type="InterPro" id="IPR036388">
    <property type="entry name" value="WH-like_DNA-bd_sf"/>
</dbReference>
<dbReference type="Pfam" id="PF04542">
    <property type="entry name" value="Sigma70_r2"/>
    <property type="match status" value="1"/>
</dbReference>
<dbReference type="Gene3D" id="1.10.1740.10">
    <property type="match status" value="1"/>
</dbReference>
<keyword evidence="3" id="KW-0731">Sigma factor</keyword>
<dbReference type="InterPro" id="IPR039425">
    <property type="entry name" value="RNA_pol_sigma-70-like"/>
</dbReference>
<dbReference type="Proteomes" id="UP001170954">
    <property type="component" value="Unassembled WGS sequence"/>
</dbReference>
<feature type="domain" description="RNA polymerase sigma factor 70 region 4 type 2" evidence="7">
    <location>
        <begin position="127"/>
        <end position="179"/>
    </location>
</feature>
<evidence type="ECO:0000313" key="8">
    <source>
        <dbReference type="EMBL" id="MDM1047800.1"/>
    </source>
</evidence>
<dbReference type="RefSeq" id="WP_149526874.1">
    <property type="nucleotide sequence ID" value="NZ_CP030848.1"/>
</dbReference>
<name>A0ABT7NKN3_9SPHI</name>
<accession>A0ABT7NKN3</accession>
<dbReference type="SUPFAM" id="SSF88659">
    <property type="entry name" value="Sigma3 and sigma4 domains of RNA polymerase sigma factors"/>
    <property type="match status" value="1"/>
</dbReference>
<comment type="similarity">
    <text evidence="1">Belongs to the sigma-70 factor family. ECF subfamily.</text>
</comment>
<comment type="caution">
    <text evidence="8">The sequence shown here is derived from an EMBL/GenBank/DDBJ whole genome shotgun (WGS) entry which is preliminary data.</text>
</comment>
<keyword evidence="5" id="KW-0804">Transcription</keyword>
<dbReference type="InterPro" id="IPR013249">
    <property type="entry name" value="RNA_pol_sigma70_r4_t2"/>
</dbReference>
<dbReference type="InterPro" id="IPR013324">
    <property type="entry name" value="RNA_pol_sigma_r3/r4-like"/>
</dbReference>
<dbReference type="PANTHER" id="PTHR43133:SF8">
    <property type="entry name" value="RNA POLYMERASE SIGMA FACTOR HI_1459-RELATED"/>
    <property type="match status" value="1"/>
</dbReference>
<dbReference type="NCBIfam" id="TIGR02937">
    <property type="entry name" value="sigma70-ECF"/>
    <property type="match status" value="1"/>
</dbReference>
<keyword evidence="2" id="KW-0805">Transcription regulation</keyword>
<dbReference type="InterPro" id="IPR013325">
    <property type="entry name" value="RNA_pol_sigma_r2"/>
</dbReference>
<keyword evidence="9" id="KW-1185">Reference proteome</keyword>
<evidence type="ECO:0000256" key="4">
    <source>
        <dbReference type="ARBA" id="ARBA00023125"/>
    </source>
</evidence>
<keyword evidence="4" id="KW-0238">DNA-binding</keyword>
<evidence type="ECO:0000313" key="9">
    <source>
        <dbReference type="Proteomes" id="UP001170954"/>
    </source>
</evidence>
<evidence type="ECO:0000259" key="7">
    <source>
        <dbReference type="Pfam" id="PF08281"/>
    </source>
</evidence>
<evidence type="ECO:0000256" key="3">
    <source>
        <dbReference type="ARBA" id="ARBA00023082"/>
    </source>
</evidence>
<evidence type="ECO:0000256" key="1">
    <source>
        <dbReference type="ARBA" id="ARBA00010641"/>
    </source>
</evidence>
<reference evidence="8" key="1">
    <citation type="submission" date="2020-06" db="EMBL/GenBank/DDBJ databases">
        <authorList>
            <person name="Dong N."/>
        </authorList>
    </citation>
    <scope>NUCLEOTIDE SEQUENCE</scope>
    <source>
        <strain evidence="8">R1692</strain>
    </source>
</reference>
<protein>
    <submittedName>
        <fullName evidence="8">RNA polymerase sigma factor</fullName>
    </submittedName>
</protein>
<evidence type="ECO:0000256" key="5">
    <source>
        <dbReference type="ARBA" id="ARBA00023163"/>
    </source>
</evidence>
<reference evidence="8" key="2">
    <citation type="journal article" date="2022" name="Sci. Total Environ.">
        <title>Prevalence, transmission, and molecular epidemiology of tet(X)-positive bacteria among humans, animals, and environmental niches in China: An epidemiological, and genomic-based study.</title>
        <authorList>
            <person name="Dong N."/>
            <person name="Zeng Y."/>
            <person name="Cai C."/>
            <person name="Sun C."/>
            <person name="Lu J."/>
            <person name="Liu C."/>
            <person name="Zhou H."/>
            <person name="Sun Q."/>
            <person name="Shu L."/>
            <person name="Wang H."/>
            <person name="Wang Y."/>
            <person name="Wang S."/>
            <person name="Wu C."/>
            <person name="Chan E.W."/>
            <person name="Chen G."/>
            <person name="Shen Z."/>
            <person name="Chen S."/>
            <person name="Zhang R."/>
        </authorList>
    </citation>
    <scope>NUCLEOTIDE SEQUENCE</scope>
    <source>
        <strain evidence="8">R1692</strain>
    </source>
</reference>
<gene>
    <name evidence="8" type="ORF">HX018_06075</name>
</gene>
<dbReference type="PANTHER" id="PTHR43133">
    <property type="entry name" value="RNA POLYMERASE ECF-TYPE SIGMA FACTO"/>
    <property type="match status" value="1"/>
</dbReference>
<dbReference type="SUPFAM" id="SSF88946">
    <property type="entry name" value="Sigma2 domain of RNA polymerase sigma factors"/>
    <property type="match status" value="1"/>
</dbReference>